<dbReference type="PANTHER" id="PTHR10383:SF9">
    <property type="entry name" value="SERINE INCORPORATOR, ISOFORM F"/>
    <property type="match status" value="1"/>
</dbReference>
<proteinExistence type="evidence at transcript level"/>
<dbReference type="Pfam" id="PF03348">
    <property type="entry name" value="Serinc"/>
    <property type="match status" value="1"/>
</dbReference>
<feature type="transmembrane region" description="Helical" evidence="6">
    <location>
        <begin position="416"/>
        <end position="440"/>
    </location>
</feature>
<feature type="transmembrane region" description="Helical" evidence="6">
    <location>
        <begin position="95"/>
        <end position="117"/>
    </location>
</feature>
<evidence type="ECO:0000256" key="3">
    <source>
        <dbReference type="ARBA" id="ARBA00022692"/>
    </source>
</evidence>
<feature type="transmembrane region" description="Helical" evidence="6">
    <location>
        <begin position="201"/>
        <end position="226"/>
    </location>
</feature>
<reference evidence="7" key="1">
    <citation type="journal article" date="2015" name="Insect Biochem. Mol. Biol.">
        <title>An insight into the sialome of the horse fly, Tabanus bromius.</title>
        <authorList>
            <person name="Ribeiro J.M."/>
            <person name="Kazimirova M."/>
            <person name="Takac P."/>
            <person name="Andersen J.F."/>
            <person name="Francischetti I.M."/>
        </authorList>
    </citation>
    <scope>NUCLEOTIDE SEQUENCE</scope>
</reference>
<dbReference type="PANTHER" id="PTHR10383">
    <property type="entry name" value="SERINE INCORPORATOR"/>
    <property type="match status" value="1"/>
</dbReference>
<feature type="transmembrane region" description="Helical" evidence="6">
    <location>
        <begin position="268"/>
        <end position="287"/>
    </location>
</feature>
<evidence type="ECO:0000256" key="4">
    <source>
        <dbReference type="ARBA" id="ARBA00022989"/>
    </source>
</evidence>
<accession>A0A0K8TPS3</accession>
<dbReference type="EMBL" id="GDAI01001475">
    <property type="protein sequence ID" value="JAI16128.1"/>
    <property type="molecule type" value="mRNA"/>
</dbReference>
<feature type="transmembrane region" description="Helical" evidence="6">
    <location>
        <begin position="238"/>
        <end position="256"/>
    </location>
</feature>
<keyword evidence="3 6" id="KW-0812">Transmembrane</keyword>
<dbReference type="InterPro" id="IPR005016">
    <property type="entry name" value="TDE1/TMS"/>
</dbReference>
<sequence>MGAALGVCSAAQLACCCTGTAVSMCCQACPSCRNSTSSRLMYALMLMAGAILGAIALAPGLQETLKKLPFCSNPNSTFANLHPSIDCEHALGYMAVYRICFALVCFFILMSLIMIGVKSSRDPRAPVQNGFWGLKFLIWIGIAIGAIFIPEGSFGIAWMWVGLIGGLLFILVQLVLIIDFAHSWAESWFSNYEENNESRGWYCALLTVTLVQYAAVITGVALLFVYFTKSDDCSLNKFFISINLILCIIVSVISVTPKVQETLPRSGLLQSAVISLYTVYLTWSAVANNPDTQCNPGLFGDHPKSKVTFDTTSIIGLIIWMLCVLYSSLRSASKVAEVTMPDAERQVLTASLGDEESKPSGSEAKVWDNEENSVAYSWSLFHLVFATATLYVMMTLTNWYQPNSSLNTLNANAPSMWIKIVSSWLCLALYTWSMVAPLILSDREFS</sequence>
<feature type="transmembrane region" description="Helical" evidence="6">
    <location>
        <begin position="40"/>
        <end position="58"/>
    </location>
</feature>
<keyword evidence="4 6" id="KW-1133">Transmembrane helix</keyword>
<feature type="transmembrane region" description="Helical" evidence="6">
    <location>
        <begin position="307"/>
        <end position="326"/>
    </location>
</feature>
<dbReference type="AlphaFoldDB" id="A0A0K8TPS3"/>
<evidence type="ECO:0000256" key="5">
    <source>
        <dbReference type="ARBA" id="ARBA00023136"/>
    </source>
</evidence>
<name>A0A0K8TPS3_TABBR</name>
<evidence type="ECO:0000256" key="2">
    <source>
        <dbReference type="ARBA" id="ARBA00006665"/>
    </source>
</evidence>
<protein>
    <submittedName>
        <fullName evidence="7">Putative conserved plasma membrane protein</fullName>
    </submittedName>
</protein>
<feature type="transmembrane region" description="Helical" evidence="6">
    <location>
        <begin position="375"/>
        <end position="396"/>
    </location>
</feature>
<evidence type="ECO:0000256" key="1">
    <source>
        <dbReference type="ARBA" id="ARBA00004141"/>
    </source>
</evidence>
<evidence type="ECO:0000256" key="6">
    <source>
        <dbReference type="SAM" id="Phobius"/>
    </source>
</evidence>
<organism evidence="7">
    <name type="scientific">Tabanus bromius</name>
    <name type="common">Band-eyed brown horse fly</name>
    <dbReference type="NCBI Taxonomy" id="304241"/>
    <lineage>
        <taxon>Eukaryota</taxon>
        <taxon>Metazoa</taxon>
        <taxon>Ecdysozoa</taxon>
        <taxon>Arthropoda</taxon>
        <taxon>Hexapoda</taxon>
        <taxon>Insecta</taxon>
        <taxon>Pterygota</taxon>
        <taxon>Neoptera</taxon>
        <taxon>Endopterygota</taxon>
        <taxon>Diptera</taxon>
        <taxon>Brachycera</taxon>
        <taxon>Tabanomorpha</taxon>
        <taxon>Tabanoidea</taxon>
        <taxon>Tabanidae</taxon>
        <taxon>Tabanus</taxon>
    </lineage>
</organism>
<feature type="transmembrane region" description="Helical" evidence="6">
    <location>
        <begin position="129"/>
        <end position="149"/>
    </location>
</feature>
<dbReference type="GO" id="GO:0016020">
    <property type="term" value="C:membrane"/>
    <property type="evidence" value="ECO:0007669"/>
    <property type="project" value="UniProtKB-SubCell"/>
</dbReference>
<keyword evidence="5 6" id="KW-0472">Membrane</keyword>
<comment type="subcellular location">
    <subcellularLocation>
        <location evidence="1">Membrane</location>
        <topology evidence="1">Multi-pass membrane protein</topology>
    </subcellularLocation>
</comment>
<evidence type="ECO:0000313" key="7">
    <source>
        <dbReference type="EMBL" id="JAI16128.1"/>
    </source>
</evidence>
<feature type="transmembrane region" description="Helical" evidence="6">
    <location>
        <begin position="155"/>
        <end position="180"/>
    </location>
</feature>
<comment type="similarity">
    <text evidence="2">Belongs to the TDE1 family.</text>
</comment>